<dbReference type="Pfam" id="PF05494">
    <property type="entry name" value="MlaC"/>
    <property type="match status" value="1"/>
</dbReference>
<keyword evidence="1" id="KW-0732">Signal</keyword>
<gene>
    <name evidence="2" type="ORF">CJD38_02830</name>
</gene>
<organism evidence="2 3">
    <name type="scientific">Stenotrophobium rhamnosiphilum</name>
    <dbReference type="NCBI Taxonomy" id="2029166"/>
    <lineage>
        <taxon>Bacteria</taxon>
        <taxon>Pseudomonadati</taxon>
        <taxon>Pseudomonadota</taxon>
        <taxon>Gammaproteobacteria</taxon>
        <taxon>Nevskiales</taxon>
        <taxon>Nevskiaceae</taxon>
        <taxon>Stenotrophobium</taxon>
    </lineage>
</organism>
<proteinExistence type="predicted"/>
<evidence type="ECO:0000256" key="1">
    <source>
        <dbReference type="SAM" id="SignalP"/>
    </source>
</evidence>
<reference evidence="2 3" key="1">
    <citation type="submission" date="2018-04" db="EMBL/GenBank/DDBJ databases">
        <title>Novel species isolated from glacier.</title>
        <authorList>
            <person name="Liu Q."/>
            <person name="Xin Y.-H."/>
        </authorList>
    </citation>
    <scope>NUCLEOTIDE SEQUENCE [LARGE SCALE GENOMIC DNA]</scope>
    <source>
        <strain evidence="2 3">GT1R17</strain>
    </source>
</reference>
<feature type="signal peptide" evidence="1">
    <location>
        <begin position="1"/>
        <end position="19"/>
    </location>
</feature>
<dbReference type="AlphaFoldDB" id="A0A2T5MKF2"/>
<evidence type="ECO:0000313" key="3">
    <source>
        <dbReference type="Proteomes" id="UP000244248"/>
    </source>
</evidence>
<dbReference type="PANTHER" id="PTHR36573">
    <property type="entry name" value="INTERMEMBRANE PHOSPHOLIPID TRANSPORT SYSTEM BINDING PROTEIN MLAC"/>
    <property type="match status" value="1"/>
</dbReference>
<name>A0A2T5MKF2_9GAMM</name>
<keyword evidence="3" id="KW-1185">Reference proteome</keyword>
<feature type="chain" id="PRO_5015493223" description="ABC transporter substrate-binding protein" evidence="1">
    <location>
        <begin position="20"/>
        <end position="196"/>
    </location>
</feature>
<dbReference type="EMBL" id="QANS01000001">
    <property type="protein sequence ID" value="PTU33056.1"/>
    <property type="molecule type" value="Genomic_DNA"/>
</dbReference>
<dbReference type="Proteomes" id="UP000244248">
    <property type="component" value="Unassembled WGS sequence"/>
</dbReference>
<dbReference type="Gene3D" id="3.10.450.710">
    <property type="entry name" value="Tgt2/MlaC"/>
    <property type="match status" value="1"/>
</dbReference>
<dbReference type="RefSeq" id="WP_107938763.1">
    <property type="nucleotide sequence ID" value="NZ_QANS01000001.1"/>
</dbReference>
<evidence type="ECO:0000313" key="2">
    <source>
        <dbReference type="EMBL" id="PTU33056.1"/>
    </source>
</evidence>
<dbReference type="InterPro" id="IPR008869">
    <property type="entry name" value="MlaC/ttg2D"/>
</dbReference>
<dbReference type="OrthoDB" id="9787053at2"/>
<accession>A0A2T5MKF2</accession>
<protein>
    <recommendedName>
        <fullName evidence="4">ABC transporter substrate-binding protein</fullName>
    </recommendedName>
</protein>
<dbReference type="InterPro" id="IPR017842">
    <property type="entry name" value="Hopanoid_biosyn-assoc_HpnM"/>
</dbReference>
<comment type="caution">
    <text evidence="2">The sequence shown here is derived from an EMBL/GenBank/DDBJ whole genome shotgun (WGS) entry which is preliminary data.</text>
</comment>
<dbReference type="InterPro" id="IPR042245">
    <property type="entry name" value="Tgt2/MlaC_sf"/>
</dbReference>
<evidence type="ECO:0008006" key="4">
    <source>
        <dbReference type="Google" id="ProtNLM"/>
    </source>
</evidence>
<dbReference type="PANTHER" id="PTHR36573:SF1">
    <property type="entry name" value="INTERMEMBRANE PHOSPHOLIPID TRANSPORT SYSTEM BINDING PROTEIN MLAC"/>
    <property type="match status" value="1"/>
</dbReference>
<dbReference type="NCBIfam" id="TIGR03481">
    <property type="entry name" value="HpnM"/>
    <property type="match status" value="1"/>
</dbReference>
<sequence>MLRFFALFLFVIGMPTAYAALSPADTVTTFHAVLLDNMKHGASYSCKDRGQRLNPAVDNTFDMPFLAQHVLRRQWRTLSTAQQNEFTATLRDMVISTYAAQFTKFNGEKFTTLDTQDNGKMRAVRAALNLPSDDSVHFEYILRETPAGWRTINVIAEGVSDLALRSAQYDKIFKDQGFDGLIKQIKEQTAKLKASC</sequence>